<evidence type="ECO:0000256" key="6">
    <source>
        <dbReference type="ARBA" id="ARBA00022840"/>
    </source>
</evidence>
<dbReference type="EMBL" id="BEGY01000022">
    <property type="protein sequence ID" value="GAX77118.1"/>
    <property type="molecule type" value="Genomic_DNA"/>
</dbReference>
<dbReference type="PANTHER" id="PTHR23117:SF13">
    <property type="entry name" value="GUANYLATE KINASE"/>
    <property type="match status" value="1"/>
</dbReference>
<dbReference type="Gene3D" id="3.40.50.300">
    <property type="entry name" value="P-loop containing nucleotide triphosphate hydrolases"/>
    <property type="match status" value="1"/>
</dbReference>
<evidence type="ECO:0000256" key="3">
    <source>
        <dbReference type="ARBA" id="ARBA00022679"/>
    </source>
</evidence>
<dbReference type="FunFam" id="3.30.63.10:FF:000002">
    <property type="entry name" value="Guanylate kinase 1"/>
    <property type="match status" value="1"/>
</dbReference>
<evidence type="ECO:0000313" key="8">
    <source>
        <dbReference type="EMBL" id="GAX77118.1"/>
    </source>
</evidence>
<dbReference type="Proteomes" id="UP000232323">
    <property type="component" value="Unassembled WGS sequence"/>
</dbReference>
<feature type="domain" description="Guanylate kinase-like" evidence="7">
    <location>
        <begin position="105"/>
        <end position="285"/>
    </location>
</feature>
<keyword evidence="5" id="KW-0418">Kinase</keyword>
<evidence type="ECO:0000256" key="4">
    <source>
        <dbReference type="ARBA" id="ARBA00022741"/>
    </source>
</evidence>
<dbReference type="STRING" id="1157962.A0A250X222"/>
<accession>A0A250X222</accession>
<keyword evidence="4" id="KW-0547">Nucleotide-binding</keyword>
<evidence type="ECO:0000313" key="9">
    <source>
        <dbReference type="Proteomes" id="UP000232323"/>
    </source>
</evidence>
<dbReference type="SMART" id="SM00072">
    <property type="entry name" value="GuKc"/>
    <property type="match status" value="1"/>
</dbReference>
<dbReference type="InterPro" id="IPR020590">
    <property type="entry name" value="Guanylate_kinase_CS"/>
</dbReference>
<dbReference type="InterPro" id="IPR008144">
    <property type="entry name" value="Guanylate_kin-like_dom"/>
</dbReference>
<dbReference type="SUPFAM" id="SSF52540">
    <property type="entry name" value="P-loop containing nucleoside triphosphate hydrolases"/>
    <property type="match status" value="1"/>
</dbReference>
<dbReference type="OrthoDB" id="6334211at2759"/>
<proteinExistence type="inferred from homology"/>
<evidence type="ECO:0000256" key="5">
    <source>
        <dbReference type="ARBA" id="ARBA00022777"/>
    </source>
</evidence>
<keyword evidence="6" id="KW-0067">ATP-binding</keyword>
<dbReference type="EC" id="2.7.4.8" evidence="2"/>
<evidence type="ECO:0000256" key="1">
    <source>
        <dbReference type="ARBA" id="ARBA00005790"/>
    </source>
</evidence>
<evidence type="ECO:0000259" key="7">
    <source>
        <dbReference type="PROSITE" id="PS50052"/>
    </source>
</evidence>
<dbReference type="GO" id="GO:0004385">
    <property type="term" value="F:GMP kinase activity"/>
    <property type="evidence" value="ECO:0007669"/>
    <property type="project" value="UniProtKB-EC"/>
</dbReference>
<dbReference type="Pfam" id="PF00625">
    <property type="entry name" value="Guanylate_kin"/>
    <property type="match status" value="1"/>
</dbReference>
<sequence>MRKLLAPSLGASRRAVVPFRQLSDKTAQRHFNIISVLHSPSSSSTAPPLHPEAEGAVRNPSWCSLSLNSHGGPLYLEHEKDSCITEIEQTLGPLDNNPIVPAPKPVVVIISGPSGVGKDSVLQRLKEKREDLYFVVTATSRPMRPKEVEGRDYFFVSKEKFERWIAEGQLLEHAMVYGDYKGIPRQQVDQAVAAGTDVLLRIDVQGAATVKKLIPEAVSIFIAAESQAKLVERLAARKTESIDKMLVRVQTAQKEMEKMRSFDYAVVNKEGCLDQCADAIAAIIDAEKAKIERNFSTHSNLV</sequence>
<dbReference type="InterPro" id="IPR008145">
    <property type="entry name" value="GK/Ca_channel_bsu"/>
</dbReference>
<evidence type="ECO:0000256" key="2">
    <source>
        <dbReference type="ARBA" id="ARBA00012961"/>
    </source>
</evidence>
<dbReference type="GO" id="GO:0005524">
    <property type="term" value="F:ATP binding"/>
    <property type="evidence" value="ECO:0007669"/>
    <property type="project" value="UniProtKB-KW"/>
</dbReference>
<dbReference type="AlphaFoldDB" id="A0A250X222"/>
<dbReference type="GO" id="GO:0005829">
    <property type="term" value="C:cytosol"/>
    <property type="evidence" value="ECO:0007669"/>
    <property type="project" value="TreeGrafter"/>
</dbReference>
<reference evidence="8 9" key="1">
    <citation type="submission" date="2017-08" db="EMBL/GenBank/DDBJ databases">
        <title>Acidophilic green algal genome provides insights into adaptation to an acidic environment.</title>
        <authorList>
            <person name="Hirooka S."/>
            <person name="Hirose Y."/>
            <person name="Kanesaki Y."/>
            <person name="Higuchi S."/>
            <person name="Fujiwara T."/>
            <person name="Onuma R."/>
            <person name="Era A."/>
            <person name="Ohbayashi R."/>
            <person name="Uzuka A."/>
            <person name="Nozaki H."/>
            <person name="Yoshikawa H."/>
            <person name="Miyagishima S.Y."/>
        </authorList>
    </citation>
    <scope>NUCLEOTIDE SEQUENCE [LARGE SCALE GENOMIC DNA]</scope>
    <source>
        <strain evidence="8 9">NIES-2499</strain>
    </source>
</reference>
<comment type="caution">
    <text evidence="8">The sequence shown here is derived from an EMBL/GenBank/DDBJ whole genome shotgun (WGS) entry which is preliminary data.</text>
</comment>
<dbReference type="NCBIfam" id="TIGR03263">
    <property type="entry name" value="guanyl_kin"/>
    <property type="match status" value="1"/>
</dbReference>
<dbReference type="InterPro" id="IPR017665">
    <property type="entry name" value="Guanylate_kinase"/>
</dbReference>
<name>A0A250X222_9CHLO</name>
<comment type="similarity">
    <text evidence="1">Belongs to the guanylate kinase family.</text>
</comment>
<dbReference type="Gene3D" id="3.30.63.10">
    <property type="entry name" value="Guanylate Kinase phosphate binding domain"/>
    <property type="match status" value="1"/>
</dbReference>
<protein>
    <recommendedName>
        <fullName evidence="2">guanylate kinase</fullName>
        <ecNumber evidence="2">2.7.4.8</ecNumber>
    </recommendedName>
</protein>
<dbReference type="InterPro" id="IPR027417">
    <property type="entry name" value="P-loop_NTPase"/>
</dbReference>
<dbReference type="PROSITE" id="PS50052">
    <property type="entry name" value="GUANYLATE_KINASE_2"/>
    <property type="match status" value="1"/>
</dbReference>
<gene>
    <name evidence="8" type="ORF">CEUSTIGMA_g4564.t1</name>
</gene>
<organism evidence="8 9">
    <name type="scientific">Chlamydomonas eustigma</name>
    <dbReference type="NCBI Taxonomy" id="1157962"/>
    <lineage>
        <taxon>Eukaryota</taxon>
        <taxon>Viridiplantae</taxon>
        <taxon>Chlorophyta</taxon>
        <taxon>core chlorophytes</taxon>
        <taxon>Chlorophyceae</taxon>
        <taxon>CS clade</taxon>
        <taxon>Chlamydomonadales</taxon>
        <taxon>Chlamydomonadaceae</taxon>
        <taxon>Chlamydomonas</taxon>
    </lineage>
</organism>
<keyword evidence="9" id="KW-1185">Reference proteome</keyword>
<dbReference type="PROSITE" id="PS00856">
    <property type="entry name" value="GUANYLATE_KINASE_1"/>
    <property type="match status" value="1"/>
</dbReference>
<keyword evidence="3" id="KW-0808">Transferase</keyword>
<dbReference type="CDD" id="cd00071">
    <property type="entry name" value="GMPK"/>
    <property type="match status" value="1"/>
</dbReference>
<dbReference type="PANTHER" id="PTHR23117">
    <property type="entry name" value="GUANYLATE KINASE-RELATED"/>
    <property type="match status" value="1"/>
</dbReference>